<evidence type="ECO:0000256" key="3">
    <source>
        <dbReference type="ARBA" id="ARBA00022840"/>
    </source>
</evidence>
<keyword evidence="2" id="KW-0547">Nucleotide-binding</keyword>
<dbReference type="Proteomes" id="UP000645676">
    <property type="component" value="Unassembled WGS sequence"/>
</dbReference>
<evidence type="ECO:0000256" key="1">
    <source>
        <dbReference type="ARBA" id="ARBA00022598"/>
    </source>
</evidence>
<dbReference type="AlphaFoldDB" id="A0A832SWG9"/>
<dbReference type="PANTHER" id="PTHR43024">
    <property type="entry name" value="UDP-N-ACETYLMURAMOYL-TRIPEPTIDE--D-ALANYL-D-ALANINE LIGASE"/>
    <property type="match status" value="1"/>
</dbReference>
<dbReference type="InterPro" id="IPR036565">
    <property type="entry name" value="Mur-like_cat_sf"/>
</dbReference>
<accession>A0A832SWG9</accession>
<proteinExistence type="predicted"/>
<evidence type="ECO:0000256" key="2">
    <source>
        <dbReference type="ARBA" id="ARBA00022741"/>
    </source>
</evidence>
<dbReference type="InterPro" id="IPR013221">
    <property type="entry name" value="Mur_ligase_cen"/>
</dbReference>
<reference evidence="5" key="1">
    <citation type="journal article" date="2020" name="bioRxiv">
        <title>A rank-normalized archaeal taxonomy based on genome phylogeny resolves widespread incomplete and uneven classifications.</title>
        <authorList>
            <person name="Rinke C."/>
            <person name="Chuvochina M."/>
            <person name="Mussig A.J."/>
            <person name="Chaumeil P.-A."/>
            <person name="Waite D.W."/>
            <person name="Whitman W.B."/>
            <person name="Parks D.H."/>
            <person name="Hugenholtz P."/>
        </authorList>
    </citation>
    <scope>NUCLEOTIDE SEQUENCE</scope>
    <source>
        <strain evidence="5">UBA8849</strain>
    </source>
</reference>
<keyword evidence="3" id="KW-0067">ATP-binding</keyword>
<sequence>MLIIDVNHGALTLAEEYLNLGYEVDVWDIYQKIKKSEDFKVKYQKLKEKFGNKLNLFFEQPNFEKYDRVIAPIHCPIDVDFIPFTDAVSKILKEKFGNIHKKIINVTGVKGKTTTTSLINHILKDKYSTYLHNSNFGSIAPPTILKVLNSLDIDKYDFFIFETSLGLIKCKYGAITNVLENYKIAGGRKDALTAKFSSLKNAELSFINKRDINRYDLNINHKCLNVVDVDRAKILDKYPLKFKYFDEIFEFSKNIFGLHFVENSLFAIEICKNLVDMEEIRYRLKTFTIKNRMEIKEINKKILVKNINPGLDVKAISYAIKDFLEVFGGDIYIGGDFGIVCEEIDVKKLSEVLKRFNCRYIFVGEIGKELLNYLNGGYIKSYDENKIKRDSLVILREKIK</sequence>
<evidence type="ECO:0000313" key="6">
    <source>
        <dbReference type="Proteomes" id="UP000645676"/>
    </source>
</evidence>
<dbReference type="GeneID" id="1451112"/>
<dbReference type="GO" id="GO:0005524">
    <property type="term" value="F:ATP binding"/>
    <property type="evidence" value="ECO:0007669"/>
    <property type="project" value="UniProtKB-KW"/>
</dbReference>
<evidence type="ECO:0000259" key="4">
    <source>
        <dbReference type="Pfam" id="PF08245"/>
    </source>
</evidence>
<evidence type="ECO:0000313" key="5">
    <source>
        <dbReference type="EMBL" id="HII60129.1"/>
    </source>
</evidence>
<dbReference type="NCBIfam" id="NF033197">
    <property type="entry name" value="F430_CfbE"/>
    <property type="match status" value="1"/>
</dbReference>
<keyword evidence="1" id="KW-0436">Ligase</keyword>
<dbReference type="SUPFAM" id="SSF53623">
    <property type="entry name" value="MurD-like peptide ligases, catalytic domain"/>
    <property type="match status" value="1"/>
</dbReference>
<dbReference type="Pfam" id="PF08245">
    <property type="entry name" value="Mur_ligase_M"/>
    <property type="match status" value="1"/>
</dbReference>
<gene>
    <name evidence="5" type="primary">cfbE</name>
    <name evidence="5" type="ORF">HA335_06150</name>
</gene>
<dbReference type="GO" id="GO:0016881">
    <property type="term" value="F:acid-amino acid ligase activity"/>
    <property type="evidence" value="ECO:0007669"/>
    <property type="project" value="InterPro"/>
</dbReference>
<dbReference type="InterPro" id="IPR051046">
    <property type="entry name" value="MurCDEF_CellWall_CoF430Synth"/>
</dbReference>
<feature type="domain" description="Mur ligase central" evidence="4">
    <location>
        <begin position="106"/>
        <end position="269"/>
    </location>
</feature>
<dbReference type="Gene3D" id="3.40.1190.10">
    <property type="entry name" value="Mur-like, catalytic domain"/>
    <property type="match status" value="1"/>
</dbReference>
<protein>
    <submittedName>
        <fullName evidence="5">Coenzyme F430 synthase</fullName>
    </submittedName>
</protein>
<comment type="caution">
    <text evidence="5">The sequence shown here is derived from an EMBL/GenBank/DDBJ whole genome shotgun (WGS) entry which is preliminary data.</text>
</comment>
<dbReference type="PANTHER" id="PTHR43024:SF1">
    <property type="entry name" value="UDP-N-ACETYLMURAMOYL-TRIPEPTIDE--D-ALANYL-D-ALANINE LIGASE"/>
    <property type="match status" value="1"/>
</dbReference>
<name>A0A832SWG9_9EURY</name>
<dbReference type="RefSeq" id="WP_064496439.1">
    <property type="nucleotide sequence ID" value="NC_000909.1"/>
</dbReference>
<dbReference type="EMBL" id="DUJR01000033">
    <property type="protein sequence ID" value="HII60129.1"/>
    <property type="molecule type" value="Genomic_DNA"/>
</dbReference>
<organism evidence="5 6">
    <name type="scientific">Methanocaldococcus jannaschii</name>
    <dbReference type="NCBI Taxonomy" id="2190"/>
    <lineage>
        <taxon>Archaea</taxon>
        <taxon>Methanobacteriati</taxon>
        <taxon>Methanobacteriota</taxon>
        <taxon>Methanomada group</taxon>
        <taxon>Methanococci</taxon>
        <taxon>Methanococcales</taxon>
        <taxon>Methanocaldococcaceae</taxon>
        <taxon>Methanocaldococcus</taxon>
    </lineage>
</organism>